<proteinExistence type="inferred from homology"/>
<feature type="transmembrane region" description="Helical" evidence="9">
    <location>
        <begin position="456"/>
        <end position="475"/>
    </location>
</feature>
<reference evidence="12 13" key="1">
    <citation type="submission" date="2024-02" db="EMBL/GenBank/DDBJ databases">
        <title>A draft genome for the cacao thread blight pathogen Marasmius crinis-equi.</title>
        <authorList>
            <person name="Cohen S.P."/>
            <person name="Baruah I.K."/>
            <person name="Amoako-Attah I."/>
            <person name="Bukari Y."/>
            <person name="Meinhardt L.W."/>
            <person name="Bailey B.A."/>
        </authorList>
    </citation>
    <scope>NUCLEOTIDE SEQUENCE [LARGE SCALE GENOMIC DNA]</scope>
    <source>
        <strain evidence="12 13">GH-76</strain>
    </source>
</reference>
<keyword evidence="4 9" id="KW-1133">Transmembrane helix</keyword>
<evidence type="ECO:0000256" key="9">
    <source>
        <dbReference type="RuleBase" id="RU361221"/>
    </source>
</evidence>
<keyword evidence="5 9" id="KW-0406">Ion transport</keyword>
<keyword evidence="2 9" id="KW-0813">Transport</keyword>
<dbReference type="PROSITE" id="PS51371">
    <property type="entry name" value="CBS"/>
    <property type="match status" value="1"/>
</dbReference>
<keyword evidence="10" id="KW-0732">Signal</keyword>
<keyword evidence="3 9" id="KW-0812">Transmembrane</keyword>
<dbReference type="InterPro" id="IPR001807">
    <property type="entry name" value="ClC"/>
</dbReference>
<name>A0ABR3FPZ9_9AGAR</name>
<evidence type="ECO:0000256" key="4">
    <source>
        <dbReference type="ARBA" id="ARBA00022989"/>
    </source>
</evidence>
<dbReference type="PANTHER" id="PTHR45711">
    <property type="entry name" value="CHLORIDE CHANNEL PROTEIN"/>
    <property type="match status" value="1"/>
</dbReference>
<feature type="transmembrane region" description="Helical" evidence="9">
    <location>
        <begin position="616"/>
        <end position="636"/>
    </location>
</feature>
<protein>
    <recommendedName>
        <fullName evidence="9">Chloride channel protein</fullName>
    </recommendedName>
</protein>
<dbReference type="InterPro" id="IPR014743">
    <property type="entry name" value="Cl-channel_core"/>
</dbReference>
<dbReference type="PRINTS" id="PR00762">
    <property type="entry name" value="CLCHANNEL"/>
</dbReference>
<evidence type="ECO:0000256" key="7">
    <source>
        <dbReference type="ARBA" id="ARBA00023214"/>
    </source>
</evidence>
<feature type="chain" id="PRO_5045044722" description="Chloride channel protein" evidence="10">
    <location>
        <begin position="18"/>
        <end position="915"/>
    </location>
</feature>
<feature type="transmembrane region" description="Helical" evidence="9">
    <location>
        <begin position="496"/>
        <end position="517"/>
    </location>
</feature>
<feature type="transmembrane region" description="Helical" evidence="9">
    <location>
        <begin position="420"/>
        <end position="444"/>
    </location>
</feature>
<keyword evidence="8" id="KW-0129">CBS domain</keyword>
<keyword evidence="7 9" id="KW-0868">Chloride</keyword>
<evidence type="ECO:0000256" key="2">
    <source>
        <dbReference type="ARBA" id="ARBA00022448"/>
    </source>
</evidence>
<comment type="caution">
    <text evidence="12">The sequence shown here is derived from an EMBL/GenBank/DDBJ whole genome shotgun (WGS) entry which is preliminary data.</text>
</comment>
<keyword evidence="6 9" id="KW-0472">Membrane</keyword>
<comment type="subcellular location">
    <subcellularLocation>
        <location evidence="1 9">Membrane</location>
        <topology evidence="1 9">Multi-pass membrane protein</topology>
    </subcellularLocation>
</comment>
<evidence type="ECO:0000256" key="5">
    <source>
        <dbReference type="ARBA" id="ARBA00023065"/>
    </source>
</evidence>
<evidence type="ECO:0000256" key="10">
    <source>
        <dbReference type="SAM" id="SignalP"/>
    </source>
</evidence>
<dbReference type="CDD" id="cd03684">
    <property type="entry name" value="ClC_3_like"/>
    <property type="match status" value="1"/>
</dbReference>
<sequence>MKTFTVALSTLVALAIANPLERRDVHCGTTSDATLSDCQALTSDKALWDSAFNTGNICHFTNPTYTLVNHEAYNVACHGNCCVYAAGDNAFESPTGGFVPDRDRTFEEARGLLGCGDTGANKINVMQSFSDGHAVCLSDGNGCGDCFDDAVGDISLLSMSHERQNTIWNPPDANGDAETYELGEDGNLIDQQSGPKYTKRYRDGNTIDWFYEDFKEREKEECERALRGARGILVPFFDSIRMWLVVVGTGIGIGLAGAWLDVLVKWLSDLRVGRCTAGFLYNSVSCCSGFGPGECTEWQSWSEYLDVQYIFAESFLQITVYVSLAVAFAGSSAVLVKTYAPYAFHTGIPEIKAILRGYVFDAFLTPWTLLIKAVGLALSVSSGLSLGKEGPLVHVACCLATLLTRFFKQFDHLEGQKRKLLAASAAAGVSVAFGSPLGGVIFILEELDSWANESDVMWRGFVASAIAAVALQYVDPFGTAKLVLFQVTNTSDTWRAFELIPWLSLGVIGGVLGTVLIKLNVEIALYRRNSILNDWPVLEVLGASAITAAISYLVVFTRVQSSELVANLFQDCNPSRVDYHGLCNTTATRENVFLLIITALLKIAFTAWTFGMMVPAGIFLPTITIGACLGRAVGILTQSAQISFSGSWIFQACPPDPTIRCVSPGFYAVMGAGAMLAGVTRMTISLVVIMFELTGALSHVLPIMVSVMTAKWVGDALGKDGIYSVWIAMRDYPWLPPVDYHDQGESAAGIMKPAEKLAVIEDGEGTLADLDEMLQTHRYRGFPVVRQKQLLGYITRDTLKGYIGTGLSSYTINVSLRFFADRHSSAQDRSRKYSFSKKNDDPSVVDLSKGLERSILQLRKETPQELIVRIFQKTNFREVFFTHRGNLVGLVTKQDVVALLTMHFPHTGALSRGNS</sequence>
<gene>
    <name evidence="12" type="primary">GEF2</name>
    <name evidence="12" type="ORF">V5O48_004468</name>
</gene>
<evidence type="ECO:0000259" key="11">
    <source>
        <dbReference type="PROSITE" id="PS51371"/>
    </source>
</evidence>
<dbReference type="Pfam" id="PF00654">
    <property type="entry name" value="Voltage_CLC"/>
    <property type="match status" value="1"/>
</dbReference>
<comment type="similarity">
    <text evidence="9">Belongs to the chloride channel (TC 2.A.49) family.</text>
</comment>
<dbReference type="SUPFAM" id="SSF81340">
    <property type="entry name" value="Clc chloride channel"/>
    <property type="match status" value="1"/>
</dbReference>
<feature type="transmembrane region" description="Helical" evidence="9">
    <location>
        <begin position="242"/>
        <end position="264"/>
    </location>
</feature>
<accession>A0ABR3FPZ9</accession>
<evidence type="ECO:0000313" key="13">
    <source>
        <dbReference type="Proteomes" id="UP001465976"/>
    </source>
</evidence>
<dbReference type="Gene3D" id="1.10.3080.10">
    <property type="entry name" value="Clc chloride channel"/>
    <property type="match status" value="1"/>
</dbReference>
<evidence type="ECO:0000256" key="6">
    <source>
        <dbReference type="ARBA" id="ARBA00023136"/>
    </source>
</evidence>
<feature type="signal peptide" evidence="10">
    <location>
        <begin position="1"/>
        <end position="17"/>
    </location>
</feature>
<dbReference type="Gene3D" id="3.10.580.20">
    <property type="match status" value="1"/>
</dbReference>
<dbReference type="SUPFAM" id="SSF54631">
    <property type="entry name" value="CBS-domain pair"/>
    <property type="match status" value="1"/>
</dbReference>
<feature type="transmembrane region" description="Helical" evidence="9">
    <location>
        <begin position="592"/>
        <end position="610"/>
    </location>
</feature>
<dbReference type="InterPro" id="IPR046342">
    <property type="entry name" value="CBS_dom_sf"/>
</dbReference>
<dbReference type="Gene3D" id="3.90.1280.20">
    <property type="match status" value="1"/>
</dbReference>
<dbReference type="SMART" id="SM00116">
    <property type="entry name" value="CBS"/>
    <property type="match status" value="2"/>
</dbReference>
<feature type="domain" description="CBS" evidence="11">
    <location>
        <begin position="751"/>
        <end position="809"/>
    </location>
</feature>
<keyword evidence="13" id="KW-1185">Reference proteome</keyword>
<evidence type="ECO:0000256" key="1">
    <source>
        <dbReference type="ARBA" id="ARBA00004141"/>
    </source>
</evidence>
<dbReference type="PANTHER" id="PTHR45711:SF6">
    <property type="entry name" value="CHLORIDE CHANNEL PROTEIN"/>
    <property type="match status" value="1"/>
</dbReference>
<organism evidence="12 13">
    <name type="scientific">Marasmius crinis-equi</name>
    <dbReference type="NCBI Taxonomy" id="585013"/>
    <lineage>
        <taxon>Eukaryota</taxon>
        <taxon>Fungi</taxon>
        <taxon>Dikarya</taxon>
        <taxon>Basidiomycota</taxon>
        <taxon>Agaricomycotina</taxon>
        <taxon>Agaricomycetes</taxon>
        <taxon>Agaricomycetidae</taxon>
        <taxon>Agaricales</taxon>
        <taxon>Marasmiineae</taxon>
        <taxon>Marasmiaceae</taxon>
        <taxon>Marasmius</taxon>
    </lineage>
</organism>
<dbReference type="InterPro" id="IPR000644">
    <property type="entry name" value="CBS_dom"/>
</dbReference>
<feature type="transmembrane region" description="Helical" evidence="9">
    <location>
        <begin position="358"/>
        <end position="380"/>
    </location>
</feature>
<feature type="transmembrane region" description="Helical" evidence="9">
    <location>
        <begin position="537"/>
        <end position="555"/>
    </location>
</feature>
<evidence type="ECO:0000256" key="8">
    <source>
        <dbReference type="PROSITE-ProRule" id="PRU00703"/>
    </source>
</evidence>
<evidence type="ECO:0000313" key="12">
    <source>
        <dbReference type="EMBL" id="KAL0577527.1"/>
    </source>
</evidence>
<dbReference type="EMBL" id="JBAHYK010000151">
    <property type="protein sequence ID" value="KAL0577527.1"/>
    <property type="molecule type" value="Genomic_DNA"/>
</dbReference>
<comment type="caution">
    <text evidence="9">Lacks conserved residue(s) required for the propagation of feature annotation.</text>
</comment>
<feature type="transmembrane region" description="Helical" evidence="9">
    <location>
        <begin position="392"/>
        <end position="408"/>
    </location>
</feature>
<evidence type="ECO:0000256" key="3">
    <source>
        <dbReference type="ARBA" id="ARBA00022692"/>
    </source>
</evidence>
<dbReference type="Proteomes" id="UP001465976">
    <property type="component" value="Unassembled WGS sequence"/>
</dbReference>